<comment type="caution">
    <text evidence="3">The sequence shown here is derived from an EMBL/GenBank/DDBJ whole genome shotgun (WGS) entry which is preliminary data.</text>
</comment>
<feature type="signal peptide" evidence="1">
    <location>
        <begin position="1"/>
        <end position="39"/>
    </location>
</feature>
<feature type="domain" description="EF-hand" evidence="2">
    <location>
        <begin position="104"/>
        <end position="134"/>
    </location>
</feature>
<keyword evidence="4" id="KW-1185">Reference proteome</keyword>
<evidence type="ECO:0000256" key="1">
    <source>
        <dbReference type="SAM" id="SignalP"/>
    </source>
</evidence>
<organism evidence="3 4">
    <name type="scientific">Marinibaculum pumilum</name>
    <dbReference type="NCBI Taxonomy" id="1766165"/>
    <lineage>
        <taxon>Bacteria</taxon>
        <taxon>Pseudomonadati</taxon>
        <taxon>Pseudomonadota</taxon>
        <taxon>Alphaproteobacteria</taxon>
        <taxon>Rhodospirillales</taxon>
        <taxon>Rhodospirillaceae</taxon>
        <taxon>Marinibaculum</taxon>
    </lineage>
</organism>
<dbReference type="SUPFAM" id="SSF47473">
    <property type="entry name" value="EF-hand"/>
    <property type="match status" value="1"/>
</dbReference>
<sequence>MPDLHQPARPTGRCRAVPLAVAAAVLACLAGAPSLPALAQISERLDTNGDGFMDQKEAQDSALAKFQSLDQSRDGALSDAEMGLARGAANPLDKNADGLVSFDEYWFYFGNVFSAADSNRDGRLSPDELQSMRQ</sequence>
<dbReference type="InterPro" id="IPR002048">
    <property type="entry name" value="EF_hand_dom"/>
</dbReference>
<dbReference type="RefSeq" id="WP_379903935.1">
    <property type="nucleotide sequence ID" value="NZ_JBHRTR010000034.1"/>
</dbReference>
<dbReference type="Proteomes" id="UP001595528">
    <property type="component" value="Unassembled WGS sequence"/>
</dbReference>
<keyword evidence="1" id="KW-0732">Signal</keyword>
<evidence type="ECO:0000313" key="4">
    <source>
        <dbReference type="Proteomes" id="UP001595528"/>
    </source>
</evidence>
<protein>
    <recommendedName>
        <fullName evidence="2">EF-hand domain-containing protein</fullName>
    </recommendedName>
</protein>
<dbReference type="InterPro" id="IPR011992">
    <property type="entry name" value="EF-hand-dom_pair"/>
</dbReference>
<dbReference type="Pfam" id="PF13202">
    <property type="entry name" value="EF-hand_5"/>
    <property type="match status" value="1"/>
</dbReference>
<reference evidence="4" key="1">
    <citation type="journal article" date="2019" name="Int. J. Syst. Evol. Microbiol.">
        <title>The Global Catalogue of Microorganisms (GCM) 10K type strain sequencing project: providing services to taxonomists for standard genome sequencing and annotation.</title>
        <authorList>
            <consortium name="The Broad Institute Genomics Platform"/>
            <consortium name="The Broad Institute Genome Sequencing Center for Infectious Disease"/>
            <person name="Wu L."/>
            <person name="Ma J."/>
        </authorList>
    </citation>
    <scope>NUCLEOTIDE SEQUENCE [LARGE SCALE GENOMIC DNA]</scope>
    <source>
        <strain evidence="4">KCTC 42964</strain>
    </source>
</reference>
<evidence type="ECO:0000313" key="3">
    <source>
        <dbReference type="EMBL" id="MFC3229589.1"/>
    </source>
</evidence>
<gene>
    <name evidence="3" type="ORF">ACFOGJ_20240</name>
</gene>
<feature type="chain" id="PRO_5046752026" description="EF-hand domain-containing protein" evidence="1">
    <location>
        <begin position="40"/>
        <end position="134"/>
    </location>
</feature>
<name>A0ABV7L4W5_9PROT</name>
<dbReference type="PROSITE" id="PS50222">
    <property type="entry name" value="EF_HAND_2"/>
    <property type="match status" value="1"/>
</dbReference>
<dbReference type="InterPro" id="IPR018247">
    <property type="entry name" value="EF_Hand_1_Ca_BS"/>
</dbReference>
<proteinExistence type="predicted"/>
<evidence type="ECO:0000259" key="2">
    <source>
        <dbReference type="PROSITE" id="PS50222"/>
    </source>
</evidence>
<dbReference type="Gene3D" id="1.10.238.10">
    <property type="entry name" value="EF-hand"/>
    <property type="match status" value="1"/>
</dbReference>
<dbReference type="EMBL" id="JBHRTR010000034">
    <property type="protein sequence ID" value="MFC3229589.1"/>
    <property type="molecule type" value="Genomic_DNA"/>
</dbReference>
<accession>A0ABV7L4W5</accession>
<dbReference type="PROSITE" id="PS00018">
    <property type="entry name" value="EF_HAND_1"/>
    <property type="match status" value="1"/>
</dbReference>